<dbReference type="InterPro" id="IPR003604">
    <property type="entry name" value="Matrin/U1-like-C_Znf_C2H2"/>
</dbReference>
<dbReference type="GeneID" id="34588379"/>
<protein>
    <recommendedName>
        <fullName evidence="5">C2H2-type domain-containing protein</fullName>
    </recommendedName>
</protein>
<proteinExistence type="predicted"/>
<dbReference type="PANTHER" id="PTHR47487">
    <property type="entry name" value="OS06G0651300 PROTEIN-RELATED"/>
    <property type="match status" value="1"/>
</dbReference>
<dbReference type="OrthoDB" id="4161238at2759"/>
<dbReference type="SMART" id="SM00451">
    <property type="entry name" value="ZnF_U1"/>
    <property type="match status" value="2"/>
</dbReference>
<dbReference type="PROSITE" id="PS00028">
    <property type="entry name" value="ZINC_FINGER_C2H2_1"/>
    <property type="match status" value="1"/>
</dbReference>
<evidence type="ECO:0000256" key="4">
    <source>
        <dbReference type="SAM" id="SignalP"/>
    </source>
</evidence>
<gene>
    <name evidence="6" type="ORF">AYO20_04962</name>
</gene>
<name>A0A178D2S3_9EURO</name>
<evidence type="ECO:0000313" key="7">
    <source>
        <dbReference type="Proteomes" id="UP000185904"/>
    </source>
</evidence>
<evidence type="ECO:0000256" key="3">
    <source>
        <dbReference type="SAM" id="MobiDB-lite"/>
    </source>
</evidence>
<feature type="signal peptide" evidence="4">
    <location>
        <begin position="1"/>
        <end position="26"/>
    </location>
</feature>
<feature type="region of interest" description="Disordered" evidence="3">
    <location>
        <begin position="375"/>
        <end position="426"/>
    </location>
</feature>
<evidence type="ECO:0000259" key="5">
    <source>
        <dbReference type="PROSITE" id="PS50157"/>
    </source>
</evidence>
<keyword evidence="4" id="KW-0732">Signal</keyword>
<organism evidence="6 7">
    <name type="scientific">Fonsecaea nubica</name>
    <dbReference type="NCBI Taxonomy" id="856822"/>
    <lineage>
        <taxon>Eukaryota</taxon>
        <taxon>Fungi</taxon>
        <taxon>Dikarya</taxon>
        <taxon>Ascomycota</taxon>
        <taxon>Pezizomycotina</taxon>
        <taxon>Eurotiomycetes</taxon>
        <taxon>Chaetothyriomycetidae</taxon>
        <taxon>Chaetothyriales</taxon>
        <taxon>Herpotrichiellaceae</taxon>
        <taxon>Fonsecaea</taxon>
    </lineage>
</organism>
<keyword evidence="1 2" id="KW-0479">Metal-binding</keyword>
<dbReference type="RefSeq" id="XP_022500824.1">
    <property type="nucleotide sequence ID" value="XM_022643256.1"/>
</dbReference>
<reference evidence="6 7" key="1">
    <citation type="submission" date="2016-03" db="EMBL/GenBank/DDBJ databases">
        <title>The draft genome sequence of Fonsecaea nubica causative agent of cutaneous subcutaneous infection in human host.</title>
        <authorList>
            <person name="Costa F."/>
            <person name="Sybren D.H."/>
            <person name="Raittz R.T."/>
            <person name="Weiss V.A."/>
            <person name="Leao A.C."/>
            <person name="Gomes R."/>
            <person name="De Souza E.M."/>
            <person name="Pedrosa F.O."/>
            <person name="Steffens M.B."/>
            <person name="Bombassaro A."/>
            <person name="Tadra-Sfeir M.Z."/>
            <person name="Moreno L.F."/>
            <person name="Najafzadeh M.J."/>
            <person name="Felipe M.S."/>
            <person name="Teixeira M."/>
            <person name="Sun J."/>
            <person name="Xi L."/>
            <person name="Castro M.A."/>
            <person name="Vicente V.A."/>
        </authorList>
    </citation>
    <scope>NUCLEOTIDE SEQUENCE [LARGE SCALE GENOMIC DNA]</scope>
    <source>
        <strain evidence="6 7">CBS 269.64</strain>
    </source>
</reference>
<feature type="chain" id="PRO_5008084011" description="C2H2-type domain-containing protein" evidence="4">
    <location>
        <begin position="27"/>
        <end position="426"/>
    </location>
</feature>
<dbReference type="InterPro" id="IPR013087">
    <property type="entry name" value="Znf_C2H2_type"/>
</dbReference>
<keyword evidence="7" id="KW-1185">Reference proteome</keyword>
<accession>A0A178D2S3</accession>
<comment type="caution">
    <text evidence="6">The sequence shown here is derived from an EMBL/GenBank/DDBJ whole genome shotgun (WGS) entry which is preliminary data.</text>
</comment>
<dbReference type="InterPro" id="IPR036236">
    <property type="entry name" value="Znf_C2H2_sf"/>
</dbReference>
<feature type="compositionally biased region" description="Polar residues" evidence="3">
    <location>
        <begin position="388"/>
        <end position="418"/>
    </location>
</feature>
<keyword evidence="1 2" id="KW-0862">Zinc</keyword>
<sequence>MTFKAPNMLGLAVLLTWACLSSTAHPHPLFKKFLPSQSAIEILFSALSISFAPGLFEVLQASGPPTVEWFMQLPTHCEKVWAIYLLVLWKLGCMPRVYLGSGTEADSGVTVRFKQYDKLIWLPSHVQESLGEGYQIVHKGVLVWMPIPPPAEVPVLRLLFVCLEGALTFALRALSKRANYTAALADLCPWDRNSLEYEGLCSHNPLVDPVKGQFDLTPGEREEHAQELKDRKYILNLEGRERRKAEDPEAYRLEANRHRANFVKNNPESAKNSTQRHKVKAREEKRFYCNVCHVAFTNSTNLRNHLATKRHENKVKDAKGTPRYISPTMKIQNRIKAQKRHYCELCDFAAPTPFALKKHIDGKAHKKKLALAEEAAQEPISPQAFRQPESSLVIQQQEPPKGFQEQSSQQKDTSQANSIRKYFQLA</sequence>
<evidence type="ECO:0000313" key="6">
    <source>
        <dbReference type="EMBL" id="OAL35812.1"/>
    </source>
</evidence>
<dbReference type="EMBL" id="LVCJ01000027">
    <property type="protein sequence ID" value="OAL35812.1"/>
    <property type="molecule type" value="Genomic_DNA"/>
</dbReference>
<dbReference type="Gene3D" id="3.30.160.60">
    <property type="entry name" value="Classic Zinc Finger"/>
    <property type="match status" value="2"/>
</dbReference>
<dbReference type="GO" id="GO:0003676">
    <property type="term" value="F:nucleic acid binding"/>
    <property type="evidence" value="ECO:0007669"/>
    <property type="project" value="InterPro"/>
</dbReference>
<keyword evidence="1 2" id="KW-0863">Zinc-finger</keyword>
<dbReference type="GO" id="GO:0008270">
    <property type="term" value="F:zinc ion binding"/>
    <property type="evidence" value="ECO:0007669"/>
    <property type="project" value="UniProtKB-KW"/>
</dbReference>
<dbReference type="AlphaFoldDB" id="A0A178D2S3"/>
<dbReference type="SUPFAM" id="SSF57667">
    <property type="entry name" value="beta-beta-alpha zinc fingers"/>
    <property type="match status" value="2"/>
</dbReference>
<feature type="domain" description="C2H2-type" evidence="5">
    <location>
        <begin position="287"/>
        <end position="316"/>
    </location>
</feature>
<evidence type="ECO:0000256" key="1">
    <source>
        <dbReference type="ARBA" id="ARBA00022771"/>
    </source>
</evidence>
<dbReference type="SMART" id="SM00355">
    <property type="entry name" value="ZnF_C2H2"/>
    <property type="match status" value="2"/>
</dbReference>
<evidence type="ECO:0000256" key="2">
    <source>
        <dbReference type="PROSITE-ProRule" id="PRU00042"/>
    </source>
</evidence>
<dbReference type="Proteomes" id="UP000185904">
    <property type="component" value="Unassembled WGS sequence"/>
</dbReference>
<dbReference type="PANTHER" id="PTHR47487:SF12">
    <property type="entry name" value="GLUTENIN, HIGH MOLECULAR WEIGHT SUBUNIT DX5-LIKE"/>
    <property type="match status" value="1"/>
</dbReference>
<dbReference type="PROSITE" id="PS50157">
    <property type="entry name" value="ZINC_FINGER_C2H2_2"/>
    <property type="match status" value="1"/>
</dbReference>
<dbReference type="Pfam" id="PF12874">
    <property type="entry name" value="zf-met"/>
    <property type="match status" value="2"/>
</dbReference>